<protein>
    <recommendedName>
        <fullName evidence="5">Pectin lyase fold/virulence factor</fullName>
    </recommendedName>
</protein>
<keyword evidence="4" id="KW-1185">Reference proteome</keyword>
<feature type="compositionally biased region" description="Basic and acidic residues" evidence="1">
    <location>
        <begin position="55"/>
        <end position="74"/>
    </location>
</feature>
<dbReference type="Proteomes" id="UP000325433">
    <property type="component" value="Unassembled WGS sequence"/>
</dbReference>
<name>A0A5N6VXK9_9EURO</name>
<organism evidence="3 4">
    <name type="scientific">Aspergillus transmontanensis</name>
    <dbReference type="NCBI Taxonomy" id="1034304"/>
    <lineage>
        <taxon>Eukaryota</taxon>
        <taxon>Fungi</taxon>
        <taxon>Dikarya</taxon>
        <taxon>Ascomycota</taxon>
        <taxon>Pezizomycotina</taxon>
        <taxon>Eurotiomycetes</taxon>
        <taxon>Eurotiomycetidae</taxon>
        <taxon>Eurotiales</taxon>
        <taxon>Aspergillaceae</taxon>
        <taxon>Aspergillus</taxon>
        <taxon>Aspergillus subgen. Circumdati</taxon>
    </lineage>
</organism>
<accession>A0A5N6VXK9</accession>
<dbReference type="EMBL" id="ML738328">
    <property type="protein sequence ID" value="KAE8313052.1"/>
    <property type="molecule type" value="Genomic_DNA"/>
</dbReference>
<evidence type="ECO:0000313" key="3">
    <source>
        <dbReference type="EMBL" id="KAE8313052.1"/>
    </source>
</evidence>
<proteinExistence type="predicted"/>
<keyword evidence="2" id="KW-0732">Signal</keyword>
<feature type="region of interest" description="Disordered" evidence="1">
    <location>
        <begin position="52"/>
        <end position="78"/>
    </location>
</feature>
<evidence type="ECO:0000256" key="2">
    <source>
        <dbReference type="SAM" id="SignalP"/>
    </source>
</evidence>
<reference evidence="4" key="1">
    <citation type="submission" date="2019-04" db="EMBL/GenBank/DDBJ databases">
        <title>Friends and foes A comparative genomics studyof 23 Aspergillus species from section Flavi.</title>
        <authorList>
            <consortium name="DOE Joint Genome Institute"/>
            <person name="Kjaerbolling I."/>
            <person name="Vesth T."/>
            <person name="Frisvad J.C."/>
            <person name="Nybo J.L."/>
            <person name="Theobald S."/>
            <person name="Kildgaard S."/>
            <person name="Isbrandt T."/>
            <person name="Kuo A."/>
            <person name="Sato A."/>
            <person name="Lyhne E.K."/>
            <person name="Kogle M.E."/>
            <person name="Wiebenga A."/>
            <person name="Kun R.S."/>
            <person name="Lubbers R.J."/>
            <person name="Makela M.R."/>
            <person name="Barry K."/>
            <person name="Chovatia M."/>
            <person name="Clum A."/>
            <person name="Daum C."/>
            <person name="Haridas S."/>
            <person name="He G."/>
            <person name="LaButti K."/>
            <person name="Lipzen A."/>
            <person name="Mondo S."/>
            <person name="Riley R."/>
            <person name="Salamov A."/>
            <person name="Simmons B.A."/>
            <person name="Magnuson J.K."/>
            <person name="Henrissat B."/>
            <person name="Mortensen U.H."/>
            <person name="Larsen T.O."/>
            <person name="Devries R.P."/>
            <person name="Grigoriev I.V."/>
            <person name="Machida M."/>
            <person name="Baker S.E."/>
            <person name="Andersen M.R."/>
        </authorList>
    </citation>
    <scope>NUCLEOTIDE SEQUENCE [LARGE SCALE GENOMIC DNA]</scope>
    <source>
        <strain evidence="4">CBS 130015</strain>
    </source>
</reference>
<evidence type="ECO:0008006" key="5">
    <source>
        <dbReference type="Google" id="ProtNLM"/>
    </source>
</evidence>
<evidence type="ECO:0000313" key="4">
    <source>
        <dbReference type="Proteomes" id="UP000325433"/>
    </source>
</evidence>
<evidence type="ECO:0000256" key="1">
    <source>
        <dbReference type="SAM" id="MobiDB-lite"/>
    </source>
</evidence>
<feature type="chain" id="PRO_5025001475" description="Pectin lyase fold/virulence factor" evidence="2">
    <location>
        <begin position="17"/>
        <end position="202"/>
    </location>
</feature>
<gene>
    <name evidence="3" type="ORF">BDV41DRAFT_564578</name>
</gene>
<sequence>MHFFTILATLSTTAIAFPTWGRFVNGTANGEADIHKTTVGDHNIDKSRNTATVSYDDHSPSMDLKDSNNEDNSKRPSLGSLLEKANVTVGPLTGDSPLVSGPLISLPSPLLRFGLLGGLDHVKIEVYLGNVWVMGDGGLFDMAGKHILSTVITRVQDAVLNISVTRNISLRTAKDNVYARGTLGNIMHSEGRPSLHAGGYFK</sequence>
<feature type="signal peptide" evidence="2">
    <location>
        <begin position="1"/>
        <end position="16"/>
    </location>
</feature>
<dbReference type="AlphaFoldDB" id="A0A5N6VXK9"/>